<keyword evidence="3" id="KW-1185">Reference proteome</keyword>
<evidence type="ECO:0000313" key="3">
    <source>
        <dbReference type="Proteomes" id="UP000011568"/>
    </source>
</evidence>
<proteinExistence type="predicted"/>
<accession>M0MBW9</accession>
<dbReference type="eggNOG" id="arCOG02565">
    <property type="taxonomic scope" value="Archaea"/>
</dbReference>
<feature type="compositionally biased region" description="Low complexity" evidence="1">
    <location>
        <begin position="40"/>
        <end position="61"/>
    </location>
</feature>
<feature type="region of interest" description="Disordered" evidence="1">
    <location>
        <begin position="32"/>
        <end position="61"/>
    </location>
</feature>
<name>M0MBW9_HALMO</name>
<organism evidence="2 3">
    <name type="scientific">Halococcus morrhuae DSM 1307</name>
    <dbReference type="NCBI Taxonomy" id="931277"/>
    <lineage>
        <taxon>Archaea</taxon>
        <taxon>Methanobacteriati</taxon>
        <taxon>Methanobacteriota</taxon>
        <taxon>Stenosarchaea group</taxon>
        <taxon>Halobacteria</taxon>
        <taxon>Halobacteriales</taxon>
        <taxon>Halococcaceae</taxon>
        <taxon>Halococcus</taxon>
    </lineage>
</organism>
<dbReference type="PATRIC" id="fig|931277.6.peg.2235"/>
<dbReference type="Proteomes" id="UP000011568">
    <property type="component" value="Unassembled WGS sequence"/>
</dbReference>
<dbReference type="InterPro" id="IPR006311">
    <property type="entry name" value="TAT_signal"/>
</dbReference>
<dbReference type="RefSeq" id="WP_004054904.1">
    <property type="nucleotide sequence ID" value="NZ_AOMC01000135.1"/>
</dbReference>
<evidence type="ECO:0000256" key="1">
    <source>
        <dbReference type="SAM" id="MobiDB-lite"/>
    </source>
</evidence>
<protein>
    <submittedName>
        <fullName evidence="2">LVIVD repeat-containing protein</fullName>
    </submittedName>
</protein>
<dbReference type="AlphaFoldDB" id="M0MBW9"/>
<dbReference type="STRING" id="931277.C448_11431"/>
<dbReference type="SUPFAM" id="SSF63829">
    <property type="entry name" value="Calcium-dependent phosphotriesterase"/>
    <property type="match status" value="1"/>
</dbReference>
<gene>
    <name evidence="2" type="ORF">C448_11431</name>
</gene>
<sequence>MAGTTRRAVLKALGVVGIGSGAAYGALQMEPSESAVNGSNETQATTTAERTRTNAAATPTPSTWRLGEVGRSQLSSSVGGFAEGSVRPDGRYAAVGTRFSGTGSYLVDLEDPSAPELVHHFPADDGVRCLDVKFGPKKGLYCRSNHPAGDSGVQIVDYGFAEGTPESPQVIGELNASGTHNLFVRSNESVVYAVNYGDDPNIGGIDVWDVSDPRSPQQHGTAGPPGLAHDVVYDAKRELLHCAYMGEMADGYVLLDASDPLKPNQVGHFDYDKHPSYANSEVGEEAFGNCHYALPDPHRDLVVVGDERSYGTPGGKHVFDIGWRDGSIENPIPIGFTVSPNAERMESGDDGTDDQTERFDWTGHQFDIVPLADATLVVSGDWHEGTVLYDITDPTDPHPIDSQRTDAPAVPNPAEDLQVFGEPPMAYSATYNQKRGFALTSDLFTGIYTYRIDGVAGTETAASTTEND</sequence>
<reference evidence="2 3" key="1">
    <citation type="journal article" date="2014" name="PLoS Genet.">
        <title>Phylogenetically driven sequencing of extremely halophilic archaea reveals strategies for static and dynamic osmo-response.</title>
        <authorList>
            <person name="Becker E.A."/>
            <person name="Seitzer P.M."/>
            <person name="Tritt A."/>
            <person name="Larsen D."/>
            <person name="Krusor M."/>
            <person name="Yao A.I."/>
            <person name="Wu D."/>
            <person name="Madern D."/>
            <person name="Eisen J.A."/>
            <person name="Darling A.E."/>
            <person name="Facciotti M.T."/>
        </authorList>
    </citation>
    <scope>NUCLEOTIDE SEQUENCE [LARGE SCALE GENOMIC DNA]</scope>
    <source>
        <strain evidence="2 3">DSM 1307</strain>
    </source>
</reference>
<evidence type="ECO:0000313" key="2">
    <source>
        <dbReference type="EMBL" id="EMA42139.1"/>
    </source>
</evidence>
<comment type="caution">
    <text evidence="2">The sequence shown here is derived from an EMBL/GenBank/DDBJ whole genome shotgun (WGS) entry which is preliminary data.</text>
</comment>
<dbReference type="EMBL" id="AOMC01000135">
    <property type="protein sequence ID" value="EMA42139.1"/>
    <property type="molecule type" value="Genomic_DNA"/>
</dbReference>
<dbReference type="PROSITE" id="PS51318">
    <property type="entry name" value="TAT"/>
    <property type="match status" value="1"/>
</dbReference>